<feature type="domain" description="Sushi" evidence="7">
    <location>
        <begin position="511"/>
        <end position="574"/>
    </location>
</feature>
<dbReference type="SMART" id="SM00032">
    <property type="entry name" value="CCP"/>
    <property type="match status" value="6"/>
</dbReference>
<feature type="domain" description="Sushi" evidence="7">
    <location>
        <begin position="335"/>
        <end position="394"/>
    </location>
</feature>
<dbReference type="SUPFAM" id="SSF57535">
    <property type="entry name" value="Complement control module/SCR domain"/>
    <property type="match status" value="5"/>
</dbReference>
<keyword evidence="6" id="KW-1133">Transmembrane helix</keyword>
<feature type="domain" description="Sushi" evidence="7">
    <location>
        <begin position="453"/>
        <end position="510"/>
    </location>
</feature>
<organism evidence="8 9">
    <name type="scientific">Dreissena polymorpha</name>
    <name type="common">Zebra mussel</name>
    <name type="synonym">Mytilus polymorpha</name>
    <dbReference type="NCBI Taxonomy" id="45954"/>
    <lineage>
        <taxon>Eukaryota</taxon>
        <taxon>Metazoa</taxon>
        <taxon>Spiralia</taxon>
        <taxon>Lophotrochozoa</taxon>
        <taxon>Mollusca</taxon>
        <taxon>Bivalvia</taxon>
        <taxon>Autobranchia</taxon>
        <taxon>Heteroconchia</taxon>
        <taxon>Euheterodonta</taxon>
        <taxon>Imparidentia</taxon>
        <taxon>Neoheterodontei</taxon>
        <taxon>Myida</taxon>
        <taxon>Dreissenoidea</taxon>
        <taxon>Dreissenidae</taxon>
        <taxon>Dreissena</taxon>
    </lineage>
</organism>
<dbReference type="InterPro" id="IPR051277">
    <property type="entry name" value="SEZ6_CSMD_C4BPB_Regulators"/>
</dbReference>
<evidence type="ECO:0000256" key="2">
    <source>
        <dbReference type="ARBA" id="ARBA00022737"/>
    </source>
</evidence>
<dbReference type="PROSITE" id="PS50923">
    <property type="entry name" value="SUSHI"/>
    <property type="match status" value="5"/>
</dbReference>
<evidence type="ECO:0000313" key="9">
    <source>
        <dbReference type="Proteomes" id="UP000828390"/>
    </source>
</evidence>
<feature type="compositionally biased region" description="Basic and acidic residues" evidence="5">
    <location>
        <begin position="31"/>
        <end position="45"/>
    </location>
</feature>
<proteinExistence type="predicted"/>
<keyword evidence="1" id="KW-0732">Signal</keyword>
<feature type="region of interest" description="Disordered" evidence="5">
    <location>
        <begin position="833"/>
        <end position="860"/>
    </location>
</feature>
<reference evidence="8" key="1">
    <citation type="journal article" date="2019" name="bioRxiv">
        <title>The Genome of the Zebra Mussel, Dreissena polymorpha: A Resource for Invasive Species Research.</title>
        <authorList>
            <person name="McCartney M.A."/>
            <person name="Auch B."/>
            <person name="Kono T."/>
            <person name="Mallez S."/>
            <person name="Zhang Y."/>
            <person name="Obille A."/>
            <person name="Becker A."/>
            <person name="Abrahante J.E."/>
            <person name="Garbe J."/>
            <person name="Badalamenti J.P."/>
            <person name="Herman A."/>
            <person name="Mangelson H."/>
            <person name="Liachko I."/>
            <person name="Sullivan S."/>
            <person name="Sone E.D."/>
            <person name="Koren S."/>
            <person name="Silverstein K.A.T."/>
            <person name="Beckman K.B."/>
            <person name="Gohl D.M."/>
        </authorList>
    </citation>
    <scope>NUCLEOTIDE SEQUENCE</scope>
    <source>
        <strain evidence="8">Duluth1</strain>
        <tissue evidence="8">Whole animal</tissue>
    </source>
</reference>
<dbReference type="AlphaFoldDB" id="A0A9D4G477"/>
<feature type="region of interest" description="Disordered" evidence="5">
    <location>
        <begin position="31"/>
        <end position="50"/>
    </location>
</feature>
<dbReference type="InterPro" id="IPR035976">
    <property type="entry name" value="Sushi/SCR/CCP_sf"/>
</dbReference>
<evidence type="ECO:0000256" key="3">
    <source>
        <dbReference type="ARBA" id="ARBA00023157"/>
    </source>
</evidence>
<dbReference type="Proteomes" id="UP000828390">
    <property type="component" value="Unassembled WGS sequence"/>
</dbReference>
<name>A0A9D4G477_DREPO</name>
<gene>
    <name evidence="8" type="ORF">DPMN_138639</name>
</gene>
<dbReference type="EMBL" id="JAIWYP010000006">
    <property type="protein sequence ID" value="KAH3810249.1"/>
    <property type="molecule type" value="Genomic_DNA"/>
</dbReference>
<evidence type="ECO:0000256" key="4">
    <source>
        <dbReference type="PROSITE-ProRule" id="PRU00302"/>
    </source>
</evidence>
<evidence type="ECO:0000259" key="7">
    <source>
        <dbReference type="PROSITE" id="PS50923"/>
    </source>
</evidence>
<keyword evidence="9" id="KW-1185">Reference proteome</keyword>
<keyword evidence="3 4" id="KW-1015">Disulfide bond</keyword>
<feature type="disulfide bond" evidence="4">
    <location>
        <begin position="277"/>
        <end position="320"/>
    </location>
</feature>
<evidence type="ECO:0000313" key="8">
    <source>
        <dbReference type="EMBL" id="KAH3810249.1"/>
    </source>
</evidence>
<feature type="disulfide bond" evidence="4">
    <location>
        <begin position="337"/>
        <end position="380"/>
    </location>
</feature>
<keyword evidence="6" id="KW-0812">Transmembrane</keyword>
<evidence type="ECO:0000256" key="6">
    <source>
        <dbReference type="SAM" id="Phobius"/>
    </source>
</evidence>
<feature type="domain" description="Sushi" evidence="7">
    <location>
        <begin position="275"/>
        <end position="334"/>
    </location>
</feature>
<evidence type="ECO:0000256" key="5">
    <source>
        <dbReference type="SAM" id="MobiDB-lite"/>
    </source>
</evidence>
<dbReference type="Gene3D" id="2.10.70.10">
    <property type="entry name" value="Complement Module, domain 1"/>
    <property type="match status" value="5"/>
</dbReference>
<keyword evidence="2" id="KW-0677">Repeat</keyword>
<keyword evidence="6" id="KW-0472">Membrane</keyword>
<dbReference type="PANTHER" id="PTHR45656">
    <property type="entry name" value="PROTEIN CBR-CLEC-78"/>
    <property type="match status" value="1"/>
</dbReference>
<feature type="domain" description="Sushi" evidence="7">
    <location>
        <begin position="395"/>
        <end position="452"/>
    </location>
</feature>
<dbReference type="Pfam" id="PF00084">
    <property type="entry name" value="Sushi"/>
    <property type="match status" value="5"/>
</dbReference>
<keyword evidence="4" id="KW-0768">Sushi</keyword>
<comment type="caution">
    <text evidence="8">The sequence shown here is derived from an EMBL/GenBank/DDBJ whole genome shotgun (WGS) entry which is preliminary data.</text>
</comment>
<comment type="caution">
    <text evidence="4">Lacks conserved residue(s) required for the propagation of feature annotation.</text>
</comment>
<protein>
    <recommendedName>
        <fullName evidence="7">Sushi domain-containing protein</fullName>
    </recommendedName>
</protein>
<dbReference type="InterPro" id="IPR000436">
    <property type="entry name" value="Sushi_SCR_CCP_dom"/>
</dbReference>
<sequence>MVDIRQDEGLALHRNEDGYIDFDETTRKEYARQDNKTSERSENRHISGPVWSAKQPRKIYQFQRFHSPQLGQEQGYEDISNSQVNYRRFTRGQVNYPYPLSTLPGQLTQHPFSSRILPTLPIAAEQSNVTRSDWRGLAADRSYMAGIYEKFIQVRKQFSFNQPEWSEQSSASDGSVPGKNPISKKEYRTSRACLAAIVVLSVLAIMGAIVFAVVSASGKNSDNAPTNTSQFGYNKTCSSSNQCVTPQAICDKTNAKCACPVSHLYDNNQDVCKIIDCGIVPPVKHSNTSADGTKYGEAIRIRCNDGYEYPDGKPLFNTTCKTNGTWGLIPECQPANCSEFKLPNNSKTVHDSSFSYKYLDNVTLICVEGYNLTGTATAVCQSNKTWSETGICNPIRCRKLAPIANSRNESIVDDAVFGETVTIVCSEGYTLNRSSPLKCCENGEWPPIQCEPVLCPNTTSLKNMSMINSPPYVYQNVVNISCDQGYTLTGNDTAICLANASWDVRGSCEPIVCNIFSVPSTSKLEILNNTARRSTFMFEESLLLNCSNGYSLNGSETTSCQANGSWTALPVCTQDCFEPLPSELFTVDSGRLSQGSVRNVTCIPGLSFASGSVTSLTCNGRSEWDGDPECVFPGIITFEQDAYNVSIGSDIDIVCRVSEYPTWQKISLQRLAGYDMNPTAYLNITPGDAYDSFNTSVPSITVFTTMNRTELNIHVRNTSCVDIGTYACVAAVPSEGEPVLQAGNMTVVQMTEIAFNGTCCLNISRCRTQDAVCLNDRCVCDDKRSYDERTDTCTIVSTASAIKSPSTSTMSTVLTSTSIGQTTQEEPVLTTTLTSVDPPTKTTTPSSSIHLPTTPTTIPT</sequence>
<accession>A0A9D4G477</accession>
<evidence type="ECO:0000256" key="1">
    <source>
        <dbReference type="ARBA" id="ARBA00022729"/>
    </source>
</evidence>
<dbReference type="CDD" id="cd00033">
    <property type="entry name" value="CCP"/>
    <property type="match status" value="5"/>
</dbReference>
<dbReference type="PANTHER" id="PTHR45656:SF4">
    <property type="entry name" value="PROTEIN CBR-CLEC-78"/>
    <property type="match status" value="1"/>
</dbReference>
<feature type="transmembrane region" description="Helical" evidence="6">
    <location>
        <begin position="192"/>
        <end position="214"/>
    </location>
</feature>
<reference evidence="8" key="2">
    <citation type="submission" date="2020-11" db="EMBL/GenBank/DDBJ databases">
        <authorList>
            <person name="McCartney M.A."/>
            <person name="Auch B."/>
            <person name="Kono T."/>
            <person name="Mallez S."/>
            <person name="Becker A."/>
            <person name="Gohl D.M."/>
            <person name="Silverstein K.A.T."/>
            <person name="Koren S."/>
            <person name="Bechman K.B."/>
            <person name="Herman A."/>
            <person name="Abrahante J.E."/>
            <person name="Garbe J."/>
        </authorList>
    </citation>
    <scope>NUCLEOTIDE SEQUENCE</scope>
    <source>
        <strain evidence="8">Duluth1</strain>
        <tissue evidence="8">Whole animal</tissue>
    </source>
</reference>